<dbReference type="EMBL" id="JAYKXP010000085">
    <property type="protein sequence ID" value="KAK7028986.1"/>
    <property type="molecule type" value="Genomic_DNA"/>
</dbReference>
<feature type="transmembrane region" description="Helical" evidence="2">
    <location>
        <begin position="50"/>
        <end position="78"/>
    </location>
</feature>
<feature type="transmembrane region" description="Helical" evidence="2">
    <location>
        <begin position="20"/>
        <end position="38"/>
    </location>
</feature>
<evidence type="ECO:0000256" key="1">
    <source>
        <dbReference type="SAM" id="MobiDB-lite"/>
    </source>
</evidence>
<protein>
    <submittedName>
        <fullName evidence="3">Uncharacterized protein</fullName>
    </submittedName>
</protein>
<evidence type="ECO:0000256" key="2">
    <source>
        <dbReference type="SAM" id="Phobius"/>
    </source>
</evidence>
<keyword evidence="2" id="KW-0472">Membrane</keyword>
<feature type="region of interest" description="Disordered" evidence="1">
    <location>
        <begin position="307"/>
        <end position="332"/>
    </location>
</feature>
<proteinExistence type="predicted"/>
<evidence type="ECO:0000313" key="4">
    <source>
        <dbReference type="Proteomes" id="UP001383192"/>
    </source>
</evidence>
<feature type="transmembrane region" description="Helical" evidence="2">
    <location>
        <begin position="172"/>
        <end position="193"/>
    </location>
</feature>
<accession>A0AAW0BRN8</accession>
<sequence length="332" mass="36261">MSSIDLTFERSFYIGGQFTGILYGIHLVIFALTCHFLSRPQYGAKSASKFYIGYSIVLLLLWTIALSCNAVFGQFAWIDHREVEGGPAIYIEEHISDPVNTLGTTAGVAMNFLSDALLIYRSYVIWASSWKVVAFPILLFFGAFSMSILLIYESALPGANFFRGNAVDFGVPYVALTLSVNIIVTLLICARLLAVRNQMRTLLGPEHATMYTSIVAIMIESAAPFTVLGILYVITYAQHSSTSIAFVQVWGDFCAISPQLIILRVAMGKAWSKEVTQNLTSTHMTFNVGDESTEKVDATLDLNLTRSCPTDSEATTSSSVPSGSMGKTTSLV</sequence>
<keyword evidence="2" id="KW-0812">Transmembrane</keyword>
<comment type="caution">
    <text evidence="3">The sequence shown here is derived from an EMBL/GenBank/DDBJ whole genome shotgun (WGS) entry which is preliminary data.</text>
</comment>
<feature type="transmembrane region" description="Helical" evidence="2">
    <location>
        <begin position="243"/>
        <end position="263"/>
    </location>
</feature>
<feature type="transmembrane region" description="Helical" evidence="2">
    <location>
        <begin position="132"/>
        <end position="152"/>
    </location>
</feature>
<dbReference type="AlphaFoldDB" id="A0AAW0BRN8"/>
<keyword evidence="4" id="KW-1185">Reference proteome</keyword>
<reference evidence="3 4" key="1">
    <citation type="submission" date="2024-01" db="EMBL/GenBank/DDBJ databases">
        <title>A draft genome for a cacao thread blight-causing isolate of Paramarasmius palmivorus.</title>
        <authorList>
            <person name="Baruah I.K."/>
            <person name="Bukari Y."/>
            <person name="Amoako-Attah I."/>
            <person name="Meinhardt L.W."/>
            <person name="Bailey B.A."/>
            <person name="Cohen S.P."/>
        </authorList>
    </citation>
    <scope>NUCLEOTIDE SEQUENCE [LARGE SCALE GENOMIC DNA]</scope>
    <source>
        <strain evidence="3 4">GH-12</strain>
    </source>
</reference>
<evidence type="ECO:0000313" key="3">
    <source>
        <dbReference type="EMBL" id="KAK7028986.1"/>
    </source>
</evidence>
<gene>
    <name evidence="3" type="ORF">VNI00_014696</name>
</gene>
<dbReference type="Proteomes" id="UP001383192">
    <property type="component" value="Unassembled WGS sequence"/>
</dbReference>
<feature type="transmembrane region" description="Helical" evidence="2">
    <location>
        <begin position="214"/>
        <end position="237"/>
    </location>
</feature>
<name>A0AAW0BRN8_9AGAR</name>
<organism evidence="3 4">
    <name type="scientific">Paramarasmius palmivorus</name>
    <dbReference type="NCBI Taxonomy" id="297713"/>
    <lineage>
        <taxon>Eukaryota</taxon>
        <taxon>Fungi</taxon>
        <taxon>Dikarya</taxon>
        <taxon>Basidiomycota</taxon>
        <taxon>Agaricomycotina</taxon>
        <taxon>Agaricomycetes</taxon>
        <taxon>Agaricomycetidae</taxon>
        <taxon>Agaricales</taxon>
        <taxon>Marasmiineae</taxon>
        <taxon>Marasmiaceae</taxon>
        <taxon>Paramarasmius</taxon>
    </lineage>
</organism>
<keyword evidence="2" id="KW-1133">Transmembrane helix</keyword>
<feature type="transmembrane region" description="Helical" evidence="2">
    <location>
        <begin position="98"/>
        <end position="120"/>
    </location>
</feature>